<dbReference type="AlphaFoldDB" id="A0A6J5VQ68"/>
<gene>
    <name evidence="1" type="ORF">CURHAP_LOCUS48277</name>
</gene>
<proteinExistence type="predicted"/>
<reference evidence="1 2" key="1">
    <citation type="submission" date="2020-05" db="EMBL/GenBank/DDBJ databases">
        <authorList>
            <person name="Campoy J."/>
            <person name="Schneeberger K."/>
            <person name="Spophaly S."/>
        </authorList>
    </citation>
    <scope>NUCLEOTIDE SEQUENCE [LARGE SCALE GENOMIC DNA]</scope>
    <source>
        <strain evidence="1">PruArmRojPasFocal</strain>
    </source>
</reference>
<dbReference type="EMBL" id="CAEKDK010000008">
    <property type="protein sequence ID" value="CAB4289475.1"/>
    <property type="molecule type" value="Genomic_DNA"/>
</dbReference>
<evidence type="ECO:0000313" key="1">
    <source>
        <dbReference type="EMBL" id="CAB4289475.1"/>
    </source>
</evidence>
<name>A0A6J5VQ68_PRUAR</name>
<dbReference type="Proteomes" id="UP000507222">
    <property type="component" value="Unassembled WGS sequence"/>
</dbReference>
<protein>
    <submittedName>
        <fullName evidence="1">Uncharacterized protein</fullName>
    </submittedName>
</protein>
<accession>A0A6J5VQ68</accession>
<evidence type="ECO:0000313" key="2">
    <source>
        <dbReference type="Proteomes" id="UP000507222"/>
    </source>
</evidence>
<sequence>MSGLGSVELSFDRGQGLEASTRRASLGEKSRLGPFKLRQGGLWALSSYDPGPAECDAKGAEGKNQLEASIYFCMGLSPWPFGMAPIRASKPACGAEPQDLVFGPT</sequence>
<organism evidence="1 2">
    <name type="scientific">Prunus armeniaca</name>
    <name type="common">Apricot</name>
    <name type="synonym">Armeniaca vulgaris</name>
    <dbReference type="NCBI Taxonomy" id="36596"/>
    <lineage>
        <taxon>Eukaryota</taxon>
        <taxon>Viridiplantae</taxon>
        <taxon>Streptophyta</taxon>
        <taxon>Embryophyta</taxon>
        <taxon>Tracheophyta</taxon>
        <taxon>Spermatophyta</taxon>
        <taxon>Magnoliopsida</taxon>
        <taxon>eudicotyledons</taxon>
        <taxon>Gunneridae</taxon>
        <taxon>Pentapetalae</taxon>
        <taxon>rosids</taxon>
        <taxon>fabids</taxon>
        <taxon>Rosales</taxon>
        <taxon>Rosaceae</taxon>
        <taxon>Amygdaloideae</taxon>
        <taxon>Amygdaleae</taxon>
        <taxon>Prunus</taxon>
    </lineage>
</organism>